<feature type="transmembrane region" description="Helical" evidence="1">
    <location>
        <begin position="44"/>
        <end position="69"/>
    </location>
</feature>
<organism evidence="2 3">
    <name type="scientific">Sedimenticola selenatireducens</name>
    <dbReference type="NCBI Taxonomy" id="191960"/>
    <lineage>
        <taxon>Bacteria</taxon>
        <taxon>Pseudomonadati</taxon>
        <taxon>Pseudomonadota</taxon>
        <taxon>Gammaproteobacteria</taxon>
        <taxon>Chromatiales</taxon>
        <taxon>Sedimenticolaceae</taxon>
        <taxon>Sedimenticola</taxon>
    </lineage>
</organism>
<keyword evidence="1" id="KW-1133">Transmembrane helix</keyword>
<feature type="transmembrane region" description="Helical" evidence="1">
    <location>
        <begin position="105"/>
        <end position="127"/>
    </location>
</feature>
<dbReference type="Proteomes" id="UP000235015">
    <property type="component" value="Unassembled WGS sequence"/>
</dbReference>
<keyword evidence="1" id="KW-0472">Membrane</keyword>
<dbReference type="AlphaFoldDB" id="A0A2N6D1B7"/>
<dbReference type="RefSeq" id="WP_273437253.1">
    <property type="nucleotide sequence ID" value="NZ_PKUN01000001.1"/>
</dbReference>
<evidence type="ECO:0000313" key="3">
    <source>
        <dbReference type="Proteomes" id="UP000235015"/>
    </source>
</evidence>
<protein>
    <submittedName>
        <fullName evidence="2">Uncharacterized protein</fullName>
    </submittedName>
</protein>
<gene>
    <name evidence="2" type="ORF">C0630_00780</name>
</gene>
<accession>A0A2N6D1B7</accession>
<sequence>MNSFGTLKIFATALMVSVLAGPVIQRLLPDWATLAESVGSGGAWFASIMYHIVYGIIIGAAAALAVTLLGRFGKFLTLPGAAIAALVTVVLFDAGFVLFKPKVETFAWLALILALISFAAHTLMTFIPMGQHAGDDNRELPG</sequence>
<keyword evidence="1" id="KW-0812">Transmembrane</keyword>
<name>A0A2N6D1B7_9GAMM</name>
<evidence type="ECO:0000313" key="2">
    <source>
        <dbReference type="EMBL" id="PLX63473.1"/>
    </source>
</evidence>
<evidence type="ECO:0000256" key="1">
    <source>
        <dbReference type="SAM" id="Phobius"/>
    </source>
</evidence>
<dbReference type="EMBL" id="PKUN01000001">
    <property type="protein sequence ID" value="PLX63473.1"/>
    <property type="molecule type" value="Genomic_DNA"/>
</dbReference>
<reference evidence="2 3" key="1">
    <citation type="submission" date="2017-11" db="EMBL/GenBank/DDBJ databases">
        <title>Genome-resolved metagenomics identifies genetic mobility, metabolic interactions, and unexpected diversity in perchlorate-reducing communities.</title>
        <authorList>
            <person name="Barnum T.P."/>
            <person name="Figueroa I.A."/>
            <person name="Carlstrom C.I."/>
            <person name="Lucas L.N."/>
            <person name="Engelbrektson A.L."/>
            <person name="Coates J.D."/>
        </authorList>
    </citation>
    <scope>NUCLEOTIDE SEQUENCE [LARGE SCALE GENOMIC DNA]</scope>
    <source>
        <strain evidence="2">BM301</strain>
    </source>
</reference>
<comment type="caution">
    <text evidence="2">The sequence shown here is derived from an EMBL/GenBank/DDBJ whole genome shotgun (WGS) entry which is preliminary data.</text>
</comment>
<feature type="transmembrane region" description="Helical" evidence="1">
    <location>
        <begin position="76"/>
        <end position="99"/>
    </location>
</feature>
<proteinExistence type="predicted"/>